<evidence type="ECO:0000256" key="1">
    <source>
        <dbReference type="SAM" id="MobiDB-lite"/>
    </source>
</evidence>
<evidence type="ECO:0000313" key="3">
    <source>
        <dbReference type="EMBL" id="KUJ10395.1"/>
    </source>
</evidence>
<sequence length="447" mass="49956">MDPDILVAWAAAQAVRGPSTASSEGTFTLFTKLPTEMQEMIWVYAVPFPEVLEVRFKKMSCGQEGEHESNSMGIQACKHSRAVAKTMLPKTLPSATTGVEIRFDPEKTAIRITNIVGITAMFWDKFCESGQNENFGLTWLCPNSYLGQNIQRLVVHENRMWRGAPKDDCWLDSQYAWVHTFRHMFKDVEDIICLIEKDDPEYTFDKESYDGEFDTDPESCDEDEDDEEEDCDENDDNVKERGVAQVSGKETMIAETTGRHQPIQSTSNEEGGNLTQAHSNEEVEISEETASPRRWLHVESWHSDDDRVVDLDRIEKLINDFWANVIDDLRDKHNAFKEMRGIGQSLAKQSNPPAPGSAKLGLNATSEVIGAVSTLDGLVGSGVTIEVDAQESGDAEDAAEEPSYPRVVPVIFFHEGSYDDGLSLLSLPFPPVRSRCNFADLFGGHDC</sequence>
<evidence type="ECO:0000259" key="2">
    <source>
        <dbReference type="Pfam" id="PF20150"/>
    </source>
</evidence>
<dbReference type="PANTHER" id="PTHR35910:SF6">
    <property type="entry name" value="2EXR DOMAIN-CONTAINING PROTEIN"/>
    <property type="match status" value="1"/>
</dbReference>
<dbReference type="OrthoDB" id="3473305at2759"/>
<dbReference type="Proteomes" id="UP000070700">
    <property type="component" value="Unassembled WGS sequence"/>
</dbReference>
<feature type="compositionally biased region" description="Polar residues" evidence="1">
    <location>
        <begin position="262"/>
        <end position="278"/>
    </location>
</feature>
<gene>
    <name evidence="3" type="ORF">LY89DRAFT_675235</name>
</gene>
<dbReference type="InterPro" id="IPR045518">
    <property type="entry name" value="2EXR"/>
</dbReference>
<evidence type="ECO:0000313" key="4">
    <source>
        <dbReference type="Proteomes" id="UP000070700"/>
    </source>
</evidence>
<reference evidence="3 4" key="1">
    <citation type="submission" date="2015-10" db="EMBL/GenBank/DDBJ databases">
        <title>Full genome of DAOMC 229536 Phialocephala scopiformis, a fungal endophyte of spruce producing the potent anti-insectan compound rugulosin.</title>
        <authorList>
            <consortium name="DOE Joint Genome Institute"/>
            <person name="Walker A.K."/>
            <person name="Frasz S.L."/>
            <person name="Seifert K.A."/>
            <person name="Miller J.D."/>
            <person name="Mondo S.J."/>
            <person name="Labutti K."/>
            <person name="Lipzen A."/>
            <person name="Dockter R."/>
            <person name="Kennedy M."/>
            <person name="Grigoriev I.V."/>
            <person name="Spatafora J.W."/>
        </authorList>
    </citation>
    <scope>NUCLEOTIDE SEQUENCE [LARGE SCALE GENOMIC DNA]</scope>
    <source>
        <strain evidence="3 4">CBS 120377</strain>
    </source>
</reference>
<feature type="domain" description="2EXR" evidence="2">
    <location>
        <begin position="27"/>
        <end position="107"/>
    </location>
</feature>
<feature type="region of interest" description="Disordered" evidence="1">
    <location>
        <begin position="205"/>
        <end position="289"/>
    </location>
</feature>
<accession>A0A132BD90</accession>
<dbReference type="EMBL" id="KQ947429">
    <property type="protein sequence ID" value="KUJ10395.1"/>
    <property type="molecule type" value="Genomic_DNA"/>
</dbReference>
<organism evidence="3 4">
    <name type="scientific">Mollisia scopiformis</name>
    <name type="common">Conifer needle endophyte fungus</name>
    <name type="synonym">Phialocephala scopiformis</name>
    <dbReference type="NCBI Taxonomy" id="149040"/>
    <lineage>
        <taxon>Eukaryota</taxon>
        <taxon>Fungi</taxon>
        <taxon>Dikarya</taxon>
        <taxon>Ascomycota</taxon>
        <taxon>Pezizomycotina</taxon>
        <taxon>Leotiomycetes</taxon>
        <taxon>Helotiales</taxon>
        <taxon>Mollisiaceae</taxon>
        <taxon>Mollisia</taxon>
    </lineage>
</organism>
<keyword evidence="4" id="KW-1185">Reference proteome</keyword>
<dbReference type="AlphaFoldDB" id="A0A132BD90"/>
<feature type="compositionally biased region" description="Acidic residues" evidence="1">
    <location>
        <begin position="210"/>
        <end position="235"/>
    </location>
</feature>
<dbReference type="Pfam" id="PF20150">
    <property type="entry name" value="2EXR"/>
    <property type="match status" value="1"/>
</dbReference>
<proteinExistence type="predicted"/>
<dbReference type="KEGG" id="psco:LY89DRAFT_675235"/>
<dbReference type="InParanoid" id="A0A132BD90"/>
<protein>
    <recommendedName>
        <fullName evidence="2">2EXR domain-containing protein</fullName>
    </recommendedName>
</protein>
<name>A0A132BD90_MOLSC</name>
<dbReference type="GeneID" id="28823220"/>
<dbReference type="RefSeq" id="XP_018064750.1">
    <property type="nucleotide sequence ID" value="XM_018213494.1"/>
</dbReference>
<dbReference type="PANTHER" id="PTHR35910">
    <property type="entry name" value="2EXR DOMAIN-CONTAINING PROTEIN"/>
    <property type="match status" value="1"/>
</dbReference>